<reference evidence="4" key="1">
    <citation type="submission" date="2016-03" db="EMBL/GenBank/DDBJ databases">
        <authorList>
            <person name="Oger P.M."/>
        </authorList>
    </citation>
    <scope>NUCLEOTIDE SEQUENCE [LARGE SCALE GENOMIC DNA]</scope>
    <source>
        <strain evidence="4">OG-1</strain>
    </source>
</reference>
<accession>A0A142CTV4</accession>
<dbReference type="KEGG" id="tpep:A0127_03005"/>
<proteinExistence type="predicted"/>
<dbReference type="Pfam" id="PF01433">
    <property type="entry name" value="Peptidase_M1"/>
    <property type="match status" value="1"/>
</dbReference>
<sequence length="650" mass="73851">MLLIFLLIGSLGCITSPSAPTNSPTSSTSSASAISSASQSTPVNSSVPSSWLHNSTKYFEVYYPREVLENPVFHTKLNILLLGADYTYESFSKLFHREPERAKIFLYASKDSLKNRTGDNSIWFVNYTSNEIYVSLINITRFYYAPELLPPIAELAAGKRLPDYLTVGLGTLAFDIPANTTVNPETLYQVNLRNGYNESLWGSAGILVEYILQKYGGNELANLLTGQRVLDISQSELEDYLNSTFSKVTVRASQMNLEITPRMFPEEKKGLLNGTVLYSGINASSFLLFRKNVRLDVNEIKLDGNSTPFLQAFTLTIPLTEVRPDSAELRYTGDYMKVRKVIPMGEYLQSGFFGDSAFLRDLELFPFMTHSLINRTILTVHTHAETVAPGREVSPNKWVSDYPLDLNEYLGIPVFIGHFENVSAGNLTFYYSGISKETAEEYTNITQEILQFGIERFGRLPYKEFKVVYAADMWYMSASLFDILAYNADIRRFLYGYTYEVAHWWVPGTVVFTGKDWWFNMAFPAYFSLKYAKTRSENEYTALRNYYISTYRKWTSYGKKEVPLVDVENVYGSDVYMAYAVGAYKGALVLEKLENYTGREAFYTALQEFFKENTFKEGYLEDFVKLLEQKSGKEVAPLFQNLTTSTGLPG</sequence>
<evidence type="ECO:0000259" key="2">
    <source>
        <dbReference type="Pfam" id="PF01433"/>
    </source>
</evidence>
<dbReference type="EMBL" id="CP014750">
    <property type="protein sequence ID" value="AMQ18206.1"/>
    <property type="molecule type" value="Genomic_DNA"/>
</dbReference>
<organism evidence="3 4">
    <name type="scientific">Thermococcus peptonophilus</name>
    <dbReference type="NCBI Taxonomy" id="53952"/>
    <lineage>
        <taxon>Archaea</taxon>
        <taxon>Methanobacteriati</taxon>
        <taxon>Methanobacteriota</taxon>
        <taxon>Thermococci</taxon>
        <taxon>Thermococcales</taxon>
        <taxon>Thermococcaceae</taxon>
        <taxon>Thermococcus</taxon>
    </lineage>
</organism>
<dbReference type="STRING" id="53952.A0127_03005"/>
<keyword evidence="4" id="KW-1185">Reference proteome</keyword>
<name>A0A142CTV4_9EURY</name>
<dbReference type="GO" id="GO:0008270">
    <property type="term" value="F:zinc ion binding"/>
    <property type="evidence" value="ECO:0007669"/>
    <property type="project" value="InterPro"/>
</dbReference>
<dbReference type="GO" id="GO:0008237">
    <property type="term" value="F:metallopeptidase activity"/>
    <property type="evidence" value="ECO:0007669"/>
    <property type="project" value="InterPro"/>
</dbReference>
<dbReference type="InterPro" id="IPR027268">
    <property type="entry name" value="Peptidase_M4/M1_CTD_sf"/>
</dbReference>
<dbReference type="InterPro" id="IPR014782">
    <property type="entry name" value="Peptidase_M1_dom"/>
</dbReference>
<dbReference type="Gene3D" id="1.10.390.10">
    <property type="entry name" value="Neutral Protease Domain 2"/>
    <property type="match status" value="1"/>
</dbReference>
<gene>
    <name evidence="3" type="ORF">A0127_03005</name>
</gene>
<feature type="region of interest" description="Disordered" evidence="1">
    <location>
        <begin position="18"/>
        <end position="49"/>
    </location>
</feature>
<dbReference type="SUPFAM" id="SSF55486">
    <property type="entry name" value="Metalloproteases ('zincins'), catalytic domain"/>
    <property type="match status" value="1"/>
</dbReference>
<dbReference type="AlphaFoldDB" id="A0A142CTV4"/>
<evidence type="ECO:0000313" key="3">
    <source>
        <dbReference type="EMBL" id="AMQ18206.1"/>
    </source>
</evidence>
<protein>
    <recommendedName>
        <fullName evidence="2">Peptidase M1 membrane alanine aminopeptidase domain-containing protein</fullName>
    </recommendedName>
</protein>
<dbReference type="Proteomes" id="UP000073604">
    <property type="component" value="Chromosome"/>
</dbReference>
<evidence type="ECO:0000256" key="1">
    <source>
        <dbReference type="SAM" id="MobiDB-lite"/>
    </source>
</evidence>
<evidence type="ECO:0000313" key="4">
    <source>
        <dbReference type="Proteomes" id="UP000073604"/>
    </source>
</evidence>
<feature type="domain" description="Peptidase M1 membrane alanine aminopeptidase" evidence="2">
    <location>
        <begin position="499"/>
        <end position="639"/>
    </location>
</feature>
<feature type="compositionally biased region" description="Low complexity" evidence="1">
    <location>
        <begin position="18"/>
        <end position="42"/>
    </location>
</feature>